<name>A0A8H7EQF1_9FUNG</name>
<evidence type="ECO:0000313" key="6">
    <source>
        <dbReference type="Proteomes" id="UP000605846"/>
    </source>
</evidence>
<protein>
    <recommendedName>
        <fullName evidence="7">Myb-like, SWIRM and MPN domain-containing protein 1</fullName>
    </recommendedName>
</protein>
<accession>A0A8H7EQF1</accession>
<dbReference type="PROSITE" id="PS50090">
    <property type="entry name" value="MYB_LIKE"/>
    <property type="match status" value="1"/>
</dbReference>
<feature type="compositionally biased region" description="Low complexity" evidence="1">
    <location>
        <begin position="331"/>
        <end position="340"/>
    </location>
</feature>
<dbReference type="EMBL" id="JABAYA010000042">
    <property type="protein sequence ID" value="KAF7728178.1"/>
    <property type="molecule type" value="Genomic_DNA"/>
</dbReference>
<dbReference type="InterPro" id="IPR037518">
    <property type="entry name" value="MPN"/>
</dbReference>
<feature type="compositionally biased region" description="Basic and acidic residues" evidence="1">
    <location>
        <begin position="54"/>
        <end position="63"/>
    </location>
</feature>
<dbReference type="InterPro" id="IPR000555">
    <property type="entry name" value="JAMM/MPN+_dom"/>
</dbReference>
<dbReference type="GO" id="GO:0008237">
    <property type="term" value="F:metallopeptidase activity"/>
    <property type="evidence" value="ECO:0007669"/>
    <property type="project" value="InterPro"/>
</dbReference>
<feature type="compositionally biased region" description="Basic residues" evidence="1">
    <location>
        <begin position="81"/>
        <end position="93"/>
    </location>
</feature>
<feature type="compositionally biased region" description="Basic and acidic residues" evidence="1">
    <location>
        <begin position="357"/>
        <end position="374"/>
    </location>
</feature>
<dbReference type="CDD" id="cd00167">
    <property type="entry name" value="SANT"/>
    <property type="match status" value="1"/>
</dbReference>
<evidence type="ECO:0008006" key="7">
    <source>
        <dbReference type="Google" id="ProtNLM"/>
    </source>
</evidence>
<dbReference type="Proteomes" id="UP000605846">
    <property type="component" value="Unassembled WGS sequence"/>
</dbReference>
<evidence type="ECO:0000259" key="4">
    <source>
        <dbReference type="PROSITE" id="PS51294"/>
    </source>
</evidence>
<sequence>MPPKKAAKADVSENEPLSKAQEEEMSSALIAKLLAEDAANGNDDYYAEYSNDVKGYDPYHGTDERDDSYEEESEDDYAPKRNGKGRGRGRPPKSNKNESSTGRRGRKRKIVTTEESTQDASSAINTEKPAEEGQTTEPSPAKSNEAKPVSKKPRKPVPEGYNTGNYSEEEEKRFLEGLELFGRDWTKLQAHIATRDANSIRSHAQKHLIKLFRDGIPLPEKVRETGEGYTLSGKPLDPNSAAAKPYLMRMGMCTETPKTTAVQKPAETVQDSSTETSPKETSNEDIQKFGNATKDAGSSPKASDVLPSKPSPPAVQSQDSPKIKKRKQRSRSSSVERVPSAYDESGRTNYSKLRLRQPRDRTSVNHSQLGKDDITSDPLTMVKCEPFIGKPGSDTSGSQPFQILVHSNVLLSMDFHAHLMTTEIIGFLAGEWDKQKMLMTVKKAYPCRSLNTGHNEVNVEMDPTSAIETRQLIEENNMKVVGWYHSHPTFIPDPSLVDIENQRNYQILCRDECLEGNQNKTVEPFVGAIVGPYDPRLPGSASVINWFYVGDSRHERAIPKRLIYDLQEDECVSDEEADRLFNLLEVYKESEEKVDFSDRWRRDIQESKLAKLIKSLGMRMPWIQNKLRQQPMDEAMSTTGEDEKSSENQTEAESEDSIIIDPFLEKVQARLKDW</sequence>
<dbReference type="SMART" id="SM00232">
    <property type="entry name" value="JAB_MPN"/>
    <property type="match status" value="1"/>
</dbReference>
<feature type="region of interest" description="Disordered" evidence="1">
    <location>
        <begin position="257"/>
        <end position="376"/>
    </location>
</feature>
<feature type="domain" description="HTH myb-type" evidence="4">
    <location>
        <begin position="167"/>
        <end position="212"/>
    </location>
</feature>
<dbReference type="SMART" id="SM00717">
    <property type="entry name" value="SANT"/>
    <property type="match status" value="1"/>
</dbReference>
<dbReference type="Gene3D" id="1.10.10.60">
    <property type="entry name" value="Homeodomain-like"/>
    <property type="match status" value="1"/>
</dbReference>
<dbReference type="AlphaFoldDB" id="A0A8H7EQF1"/>
<dbReference type="InterPro" id="IPR017930">
    <property type="entry name" value="Myb_dom"/>
</dbReference>
<feature type="compositionally biased region" description="Acidic residues" evidence="1">
    <location>
        <begin position="64"/>
        <end position="76"/>
    </location>
</feature>
<feature type="compositionally biased region" description="Polar residues" evidence="1">
    <location>
        <begin position="113"/>
        <end position="125"/>
    </location>
</feature>
<dbReference type="PROSITE" id="PS51294">
    <property type="entry name" value="HTH_MYB"/>
    <property type="match status" value="1"/>
</dbReference>
<dbReference type="SUPFAM" id="SSF46689">
    <property type="entry name" value="Homeodomain-like"/>
    <property type="match status" value="1"/>
</dbReference>
<feature type="domain" description="MPN" evidence="3">
    <location>
        <begin position="403"/>
        <end position="541"/>
    </location>
</feature>
<feature type="compositionally biased region" description="Polar residues" evidence="1">
    <location>
        <begin position="133"/>
        <end position="142"/>
    </location>
</feature>
<dbReference type="InterPro" id="IPR009057">
    <property type="entry name" value="Homeodomain-like_sf"/>
</dbReference>
<evidence type="ECO:0000259" key="3">
    <source>
        <dbReference type="PROSITE" id="PS50249"/>
    </source>
</evidence>
<evidence type="ECO:0000256" key="1">
    <source>
        <dbReference type="SAM" id="MobiDB-lite"/>
    </source>
</evidence>
<feature type="compositionally biased region" description="Basic and acidic residues" evidence="1">
    <location>
        <begin position="277"/>
        <end position="287"/>
    </location>
</feature>
<dbReference type="Gene3D" id="3.40.140.10">
    <property type="entry name" value="Cytidine Deaminase, domain 2"/>
    <property type="match status" value="1"/>
</dbReference>
<gene>
    <name evidence="5" type="ORF">EC973_006572</name>
</gene>
<proteinExistence type="predicted"/>
<dbReference type="Pfam" id="PF01398">
    <property type="entry name" value="JAB"/>
    <property type="match status" value="1"/>
</dbReference>
<dbReference type="Pfam" id="PF00249">
    <property type="entry name" value="Myb_DNA-binding"/>
    <property type="match status" value="1"/>
</dbReference>
<dbReference type="PROSITE" id="PS50249">
    <property type="entry name" value="MPN"/>
    <property type="match status" value="1"/>
</dbReference>
<organism evidence="5 6">
    <name type="scientific">Apophysomyces ossiformis</name>
    <dbReference type="NCBI Taxonomy" id="679940"/>
    <lineage>
        <taxon>Eukaryota</taxon>
        <taxon>Fungi</taxon>
        <taxon>Fungi incertae sedis</taxon>
        <taxon>Mucoromycota</taxon>
        <taxon>Mucoromycotina</taxon>
        <taxon>Mucoromycetes</taxon>
        <taxon>Mucorales</taxon>
        <taxon>Mucorineae</taxon>
        <taxon>Mucoraceae</taxon>
        <taxon>Apophysomyces</taxon>
    </lineage>
</organism>
<feature type="region of interest" description="Disordered" evidence="1">
    <location>
        <begin position="43"/>
        <end position="170"/>
    </location>
</feature>
<feature type="region of interest" description="Disordered" evidence="1">
    <location>
        <begin position="628"/>
        <end position="659"/>
    </location>
</feature>
<comment type="caution">
    <text evidence="5">The sequence shown here is derived from an EMBL/GenBank/DDBJ whole genome shotgun (WGS) entry which is preliminary data.</text>
</comment>
<evidence type="ECO:0000259" key="2">
    <source>
        <dbReference type="PROSITE" id="PS50090"/>
    </source>
</evidence>
<evidence type="ECO:0000313" key="5">
    <source>
        <dbReference type="EMBL" id="KAF7728178.1"/>
    </source>
</evidence>
<dbReference type="SUPFAM" id="SSF102712">
    <property type="entry name" value="JAB1/MPN domain"/>
    <property type="match status" value="1"/>
</dbReference>
<dbReference type="PANTHER" id="PTHR10410">
    <property type="entry name" value="EUKARYOTIC TRANSLATION INITIATION FACTOR 3 -RELATED"/>
    <property type="match status" value="1"/>
</dbReference>
<feature type="region of interest" description="Disordered" evidence="1">
    <location>
        <begin position="1"/>
        <end position="25"/>
    </location>
</feature>
<keyword evidence="6" id="KW-1185">Reference proteome</keyword>
<dbReference type="InterPro" id="IPR001005">
    <property type="entry name" value="SANT/Myb"/>
</dbReference>
<feature type="domain" description="Myb-like" evidence="2">
    <location>
        <begin position="158"/>
        <end position="208"/>
    </location>
</feature>
<dbReference type="OrthoDB" id="118550at2759"/>
<dbReference type="InterPro" id="IPR050242">
    <property type="entry name" value="JAMM_MPN+_peptidase_M67A"/>
</dbReference>
<reference evidence="5" key="1">
    <citation type="submission" date="2020-01" db="EMBL/GenBank/DDBJ databases">
        <title>Genome Sequencing of Three Apophysomyces-Like Fungal Strains Confirms a Novel Fungal Genus in the Mucoromycota with divergent Burkholderia-like Endosymbiotic Bacteria.</title>
        <authorList>
            <person name="Stajich J.E."/>
            <person name="Macias A.M."/>
            <person name="Carter-House D."/>
            <person name="Lovett B."/>
            <person name="Kasson L.R."/>
            <person name="Berry K."/>
            <person name="Grigoriev I."/>
            <person name="Chang Y."/>
            <person name="Spatafora J."/>
            <person name="Kasson M.T."/>
        </authorList>
    </citation>
    <scope>NUCLEOTIDE SEQUENCE</scope>
    <source>
        <strain evidence="5">NRRL A-21654</strain>
    </source>
</reference>